<dbReference type="GO" id="GO:0033842">
    <property type="term" value="F:N-acetyl-beta-glucosaminyl-derivative 4-beta-N-acetylgalactosaminyltransferase activity"/>
    <property type="evidence" value="ECO:0007669"/>
    <property type="project" value="TreeGrafter"/>
</dbReference>
<keyword evidence="10" id="KW-0325">Glycoprotein</keyword>
<name>A0A914VXZ5_9BILA</name>
<dbReference type="Gene3D" id="3.90.550.10">
    <property type="entry name" value="Spore Coat Polysaccharide Biosynthesis Protein SpsA, Chain A"/>
    <property type="match status" value="1"/>
</dbReference>
<evidence type="ECO:0000256" key="9">
    <source>
        <dbReference type="ARBA" id="ARBA00023136"/>
    </source>
</evidence>
<evidence type="ECO:0000256" key="1">
    <source>
        <dbReference type="ARBA" id="ARBA00004606"/>
    </source>
</evidence>
<proteinExistence type="inferred from homology"/>
<sequence>MRLSASQLRVGPRRFAALLLALVASYLLVVHVFISSADPPNHPRDLLSLRDDNSNVNTNSNTNNNNNNEVNVVTHPDPAPRRAKPDVDVLAAPFDDFDEALANGDGEAAAERPISRVAPVNRNKQLEKVQGQGQFIPPSPRRTDKLPAERNDTAEMERDDRLNWEFGDENVLAARQLMMPVNASSVTTVRSPPPLGTTSTSETLPLCPDLPDIKELEGPMQQAVLLIQNIKETEVLRHHTYLKPGGHWKPSHCVARHKVAVIVPFRDRQSHLSRLLDFLVPLLKRQMLDFRFIVTEQYGNDLFNKGRIMNAAFEVAQRLGVNCVIFHDVDMFPQNDRNPYGCPDSPRHIGAFVSNLGYQLWYDYIVGGALAIRMEHYIAVNGYSNMYWAWGGEDDDMGKRIFALNFTIERPHPIEGRFTMLKHVKRKRTAPKLIYKLLDSAGTRWPYDGLNETGLWKIVKITRRPLYYHMYVDVGQPPEAWRIDGDLPETTVAAKAAAPAAAPIV</sequence>
<evidence type="ECO:0000313" key="14">
    <source>
        <dbReference type="Proteomes" id="UP000887566"/>
    </source>
</evidence>
<evidence type="ECO:0000256" key="6">
    <source>
        <dbReference type="ARBA" id="ARBA00022692"/>
    </source>
</evidence>
<dbReference type="Pfam" id="PF13733">
    <property type="entry name" value="Glyco_transf_7N"/>
    <property type="match status" value="1"/>
</dbReference>
<dbReference type="AlphaFoldDB" id="A0A914VXZ5"/>
<reference evidence="15" key="1">
    <citation type="submission" date="2022-11" db="UniProtKB">
        <authorList>
            <consortium name="WormBaseParasite"/>
        </authorList>
    </citation>
    <scope>IDENTIFICATION</scope>
</reference>
<dbReference type="SUPFAM" id="SSF53448">
    <property type="entry name" value="Nucleotide-diphospho-sugar transferases"/>
    <property type="match status" value="1"/>
</dbReference>
<evidence type="ECO:0000313" key="15">
    <source>
        <dbReference type="WBParaSite" id="PSAMB.scaffold2713size21684.g18922.t1"/>
    </source>
</evidence>
<comment type="pathway">
    <text evidence="2">Protein modification; protein glycosylation.</text>
</comment>
<evidence type="ECO:0000256" key="10">
    <source>
        <dbReference type="ARBA" id="ARBA00023180"/>
    </source>
</evidence>
<evidence type="ECO:0000256" key="11">
    <source>
        <dbReference type="SAM" id="MobiDB-lite"/>
    </source>
</evidence>
<dbReference type="Proteomes" id="UP000887566">
    <property type="component" value="Unplaced"/>
</dbReference>
<accession>A0A914VXZ5</accession>
<dbReference type="InterPro" id="IPR029044">
    <property type="entry name" value="Nucleotide-diphossugar_trans"/>
</dbReference>
<keyword evidence="7" id="KW-0735">Signal-anchor</keyword>
<protein>
    <submittedName>
        <fullName evidence="15">Uncharacterized protein</fullName>
    </submittedName>
</protein>
<evidence type="ECO:0000256" key="2">
    <source>
        <dbReference type="ARBA" id="ARBA00004922"/>
    </source>
</evidence>
<evidence type="ECO:0000256" key="7">
    <source>
        <dbReference type="ARBA" id="ARBA00022968"/>
    </source>
</evidence>
<evidence type="ECO:0000256" key="4">
    <source>
        <dbReference type="ARBA" id="ARBA00022676"/>
    </source>
</evidence>
<keyword evidence="6" id="KW-0812">Transmembrane</keyword>
<dbReference type="PRINTS" id="PR02050">
    <property type="entry name" value="B14GALTRFASE"/>
</dbReference>
<dbReference type="InterPro" id="IPR003859">
    <property type="entry name" value="Galactosyl_T"/>
</dbReference>
<evidence type="ECO:0000256" key="8">
    <source>
        <dbReference type="ARBA" id="ARBA00022989"/>
    </source>
</evidence>
<feature type="region of interest" description="Disordered" evidence="11">
    <location>
        <begin position="129"/>
        <end position="155"/>
    </location>
</feature>
<keyword evidence="9" id="KW-0472">Membrane</keyword>
<dbReference type="GO" id="GO:0016020">
    <property type="term" value="C:membrane"/>
    <property type="evidence" value="ECO:0007669"/>
    <property type="project" value="UniProtKB-SubCell"/>
</dbReference>
<evidence type="ECO:0000256" key="5">
    <source>
        <dbReference type="ARBA" id="ARBA00022679"/>
    </source>
</evidence>
<feature type="region of interest" description="Disordered" evidence="11">
    <location>
        <begin position="185"/>
        <end position="204"/>
    </location>
</feature>
<feature type="compositionally biased region" description="Basic and acidic residues" evidence="11">
    <location>
        <begin position="44"/>
        <end position="53"/>
    </location>
</feature>
<dbReference type="InterPro" id="IPR027995">
    <property type="entry name" value="Galactosyl_T_N"/>
</dbReference>
<dbReference type="GO" id="GO:0008378">
    <property type="term" value="F:galactosyltransferase activity"/>
    <property type="evidence" value="ECO:0007669"/>
    <property type="project" value="TreeGrafter"/>
</dbReference>
<keyword evidence="8" id="KW-1133">Transmembrane helix</keyword>
<feature type="region of interest" description="Disordered" evidence="11">
    <location>
        <begin position="44"/>
        <end position="84"/>
    </location>
</feature>
<keyword evidence="5" id="KW-0808">Transferase</keyword>
<feature type="domain" description="Galactosyltransferase N-terminal" evidence="13">
    <location>
        <begin position="215"/>
        <end position="343"/>
    </location>
</feature>
<feature type="compositionally biased region" description="Basic and acidic residues" evidence="11">
    <location>
        <begin position="141"/>
        <end position="155"/>
    </location>
</feature>
<feature type="compositionally biased region" description="Polar residues" evidence="11">
    <location>
        <begin position="185"/>
        <end position="203"/>
    </location>
</feature>
<evidence type="ECO:0000259" key="12">
    <source>
        <dbReference type="Pfam" id="PF02709"/>
    </source>
</evidence>
<evidence type="ECO:0000256" key="3">
    <source>
        <dbReference type="ARBA" id="ARBA00005735"/>
    </source>
</evidence>
<dbReference type="PANTHER" id="PTHR19300">
    <property type="entry name" value="BETA-1,4-GALACTOSYLTRANSFERASE"/>
    <property type="match status" value="1"/>
</dbReference>
<dbReference type="GO" id="GO:0005975">
    <property type="term" value="P:carbohydrate metabolic process"/>
    <property type="evidence" value="ECO:0007669"/>
    <property type="project" value="InterPro"/>
</dbReference>
<organism evidence="14 15">
    <name type="scientific">Plectus sambesii</name>
    <dbReference type="NCBI Taxonomy" id="2011161"/>
    <lineage>
        <taxon>Eukaryota</taxon>
        <taxon>Metazoa</taxon>
        <taxon>Ecdysozoa</taxon>
        <taxon>Nematoda</taxon>
        <taxon>Chromadorea</taxon>
        <taxon>Plectida</taxon>
        <taxon>Plectina</taxon>
        <taxon>Plectoidea</taxon>
        <taxon>Plectidae</taxon>
        <taxon>Plectus</taxon>
    </lineage>
</organism>
<feature type="domain" description="Galactosyltransferase C-terminal" evidence="12">
    <location>
        <begin position="347"/>
        <end position="423"/>
    </location>
</feature>
<comment type="similarity">
    <text evidence="3">Belongs to the glycosyltransferase 7 family.</text>
</comment>
<dbReference type="InterPro" id="IPR027791">
    <property type="entry name" value="Galactosyl_T_C"/>
</dbReference>
<feature type="compositionally biased region" description="Low complexity" evidence="11">
    <location>
        <begin position="54"/>
        <end position="74"/>
    </location>
</feature>
<comment type="subcellular location">
    <subcellularLocation>
        <location evidence="1">Membrane</location>
        <topology evidence="1">Single-pass type II membrane protein</topology>
    </subcellularLocation>
</comment>
<dbReference type="GO" id="GO:0005794">
    <property type="term" value="C:Golgi apparatus"/>
    <property type="evidence" value="ECO:0007669"/>
    <property type="project" value="TreeGrafter"/>
</dbReference>
<dbReference type="CDD" id="cd00899">
    <property type="entry name" value="b4GalT"/>
    <property type="match status" value="1"/>
</dbReference>
<keyword evidence="14" id="KW-1185">Reference proteome</keyword>
<dbReference type="PANTHER" id="PTHR19300:SF46">
    <property type="entry name" value="BETA-1,4-N-ACETYLGALACTOSAMINYLTRANSFERASE"/>
    <property type="match status" value="1"/>
</dbReference>
<dbReference type="WBParaSite" id="PSAMB.scaffold2713size21684.g18922.t1">
    <property type="protein sequence ID" value="PSAMB.scaffold2713size21684.g18922.t1"/>
    <property type="gene ID" value="PSAMB.scaffold2713size21684.g18922"/>
</dbReference>
<dbReference type="GO" id="GO:0006688">
    <property type="term" value="P:glycosphingolipid biosynthetic process"/>
    <property type="evidence" value="ECO:0007669"/>
    <property type="project" value="TreeGrafter"/>
</dbReference>
<keyword evidence="4" id="KW-0328">Glycosyltransferase</keyword>
<evidence type="ECO:0000259" key="13">
    <source>
        <dbReference type="Pfam" id="PF13733"/>
    </source>
</evidence>
<dbReference type="Pfam" id="PF02709">
    <property type="entry name" value="Glyco_transf_7C"/>
    <property type="match status" value="1"/>
</dbReference>